<gene>
    <name evidence="1" type="ORF">HWQ67_02850</name>
</gene>
<dbReference type="EMBL" id="JABXWD010000029">
    <property type="protein sequence ID" value="MBV6340517.1"/>
    <property type="molecule type" value="Genomic_DNA"/>
</dbReference>
<dbReference type="Pfam" id="PF19610">
    <property type="entry name" value="DUF6115"/>
    <property type="match status" value="1"/>
</dbReference>
<name>A0ABS6RV63_9BACT</name>
<organism evidence="1 2">
    <name type="scientific">Candidatus Magnetobacterium casense</name>
    <dbReference type="NCBI Taxonomy" id="1455061"/>
    <lineage>
        <taxon>Bacteria</taxon>
        <taxon>Pseudomonadati</taxon>
        <taxon>Nitrospirota</taxon>
        <taxon>Thermodesulfovibrionia</taxon>
        <taxon>Thermodesulfovibrionales</taxon>
        <taxon>Candidatus Magnetobacteriaceae</taxon>
        <taxon>Candidatus Magnetobacterium</taxon>
    </lineage>
</organism>
<proteinExistence type="predicted"/>
<reference evidence="1 2" key="1">
    <citation type="journal article" date="2020" name="J Geophys Res Biogeosci">
        <title>Magnetotaxis as an Adaptation to Enable Bacterial Shuttling of Microbial Sulfur and Sulfur Cycling Across Aquatic Oxic#Anoxic Interfaces.</title>
        <authorList>
            <person name="Li J."/>
            <person name="Liu P."/>
            <person name="Wang J."/>
            <person name="Roberts A.P."/>
            <person name="Pan Y."/>
        </authorList>
    </citation>
    <scope>NUCLEOTIDE SEQUENCE [LARGE SCALE GENOMIC DNA]</scope>
    <source>
        <strain evidence="1 2">MYR-1_YQ</strain>
    </source>
</reference>
<evidence type="ECO:0000313" key="1">
    <source>
        <dbReference type="EMBL" id="MBV6340517.1"/>
    </source>
</evidence>
<evidence type="ECO:0008006" key="3">
    <source>
        <dbReference type="Google" id="ProtNLM"/>
    </source>
</evidence>
<evidence type="ECO:0000313" key="2">
    <source>
        <dbReference type="Proteomes" id="UP001196980"/>
    </source>
</evidence>
<accession>A0ABS6RV63</accession>
<sequence>MIGLFSKKNEPAGEITMKKLFEVKGKGKAVEKKEDTKNDIAILEHTANVIFKKLEKQIEILEAIEASVDAKLVNFERLLHMADSVNHPQGAVNRQQEVMALTYRGLDMDEIADVLGMQRGEVELILNLNK</sequence>
<keyword evidence="2" id="KW-1185">Reference proteome</keyword>
<comment type="caution">
    <text evidence="1">The sequence shown here is derived from an EMBL/GenBank/DDBJ whole genome shotgun (WGS) entry which is preliminary data.</text>
</comment>
<dbReference type="InterPro" id="IPR046118">
    <property type="entry name" value="DUF6115"/>
</dbReference>
<dbReference type="Proteomes" id="UP001196980">
    <property type="component" value="Unassembled WGS sequence"/>
</dbReference>
<protein>
    <recommendedName>
        <fullName evidence="3">DUF2802 domain-containing protein</fullName>
    </recommendedName>
</protein>
<dbReference type="RefSeq" id="WP_218251138.1">
    <property type="nucleotide sequence ID" value="NZ_JABXWD010000029.1"/>
</dbReference>